<feature type="compositionally biased region" description="Low complexity" evidence="2">
    <location>
        <begin position="186"/>
        <end position="199"/>
    </location>
</feature>
<keyword evidence="3" id="KW-0472">Membrane</keyword>
<feature type="transmembrane region" description="Helical" evidence="3">
    <location>
        <begin position="16"/>
        <end position="36"/>
    </location>
</feature>
<evidence type="ECO:0000256" key="1">
    <source>
        <dbReference type="SAM" id="Coils"/>
    </source>
</evidence>
<dbReference type="PANTHER" id="PTHR42354">
    <property type="entry name" value="C2H2-TYPE DOMAIN-CONTAINING PROTEIN"/>
    <property type="match status" value="1"/>
</dbReference>
<sequence>MNYANMIEEKNLKKTFIIATLCSTLIGTFTSSMGLWDRINEKRKQKKIDYKQDDQIKELKEKVEKAEQRFNQQQNQFNNRQEDLGNNFHMSGAMIQRQYDEGYGRLGRRFAMGDTLTENQLQAQVISLQQAVITVLQDALYNDRQLSRADLSKLIAASNQARDGSLDALRQHQQRLALEAPPPRSLPSTSSSSTRSSSSLSADGLFCRYAIDLQTLPNKPLAADFAPGGRCRCPACGVRIDATADDFWKIGKRTPVLISENRLQKQVFENREFVLGQRFVIKCHTPDGQYACVLCNQFKDVDALCRSVESLVKHVGNFHSAEELSMDPDLRENRAVERRVSLPLPPPPMGSVTREKQVKEVVYR</sequence>
<dbReference type="AlphaFoldDB" id="A0A6A6J7P7"/>
<dbReference type="RefSeq" id="XP_033649732.1">
    <property type="nucleotide sequence ID" value="XM_033797205.1"/>
</dbReference>
<dbReference type="PANTHER" id="PTHR42354:SF1">
    <property type="entry name" value="C2H2-TYPE DOMAIN-CONTAINING PROTEIN"/>
    <property type="match status" value="1"/>
</dbReference>
<name>A0A6A6J7P7_WESOR</name>
<keyword evidence="3" id="KW-1133">Transmembrane helix</keyword>
<proteinExistence type="predicted"/>
<reference evidence="4" key="1">
    <citation type="journal article" date="2020" name="Stud. Mycol.">
        <title>101 Dothideomycetes genomes: a test case for predicting lifestyles and emergence of pathogens.</title>
        <authorList>
            <person name="Haridas S."/>
            <person name="Albert R."/>
            <person name="Binder M."/>
            <person name="Bloem J."/>
            <person name="Labutti K."/>
            <person name="Salamov A."/>
            <person name="Andreopoulos B."/>
            <person name="Baker S."/>
            <person name="Barry K."/>
            <person name="Bills G."/>
            <person name="Bluhm B."/>
            <person name="Cannon C."/>
            <person name="Castanera R."/>
            <person name="Culley D."/>
            <person name="Daum C."/>
            <person name="Ezra D."/>
            <person name="Gonzalez J."/>
            <person name="Henrissat B."/>
            <person name="Kuo A."/>
            <person name="Liang C."/>
            <person name="Lipzen A."/>
            <person name="Lutzoni F."/>
            <person name="Magnuson J."/>
            <person name="Mondo S."/>
            <person name="Nolan M."/>
            <person name="Ohm R."/>
            <person name="Pangilinan J."/>
            <person name="Park H.-J."/>
            <person name="Ramirez L."/>
            <person name="Alfaro M."/>
            <person name="Sun H."/>
            <person name="Tritt A."/>
            <person name="Yoshinaga Y."/>
            <person name="Zwiers L.-H."/>
            <person name="Turgeon B."/>
            <person name="Goodwin S."/>
            <person name="Spatafora J."/>
            <person name="Crous P."/>
            <person name="Grigoriev I."/>
        </authorList>
    </citation>
    <scope>NUCLEOTIDE SEQUENCE</scope>
    <source>
        <strain evidence="4">CBS 379.55</strain>
    </source>
</reference>
<dbReference type="Proteomes" id="UP000800097">
    <property type="component" value="Unassembled WGS sequence"/>
</dbReference>
<evidence type="ECO:0000313" key="5">
    <source>
        <dbReference type="Proteomes" id="UP000800097"/>
    </source>
</evidence>
<accession>A0A6A6J7P7</accession>
<evidence type="ECO:0000313" key="4">
    <source>
        <dbReference type="EMBL" id="KAF2272193.1"/>
    </source>
</evidence>
<evidence type="ECO:0008006" key="6">
    <source>
        <dbReference type="Google" id="ProtNLM"/>
    </source>
</evidence>
<evidence type="ECO:0000256" key="3">
    <source>
        <dbReference type="SAM" id="Phobius"/>
    </source>
</evidence>
<dbReference type="GeneID" id="54550380"/>
<organism evidence="4 5">
    <name type="scientific">Westerdykella ornata</name>
    <dbReference type="NCBI Taxonomy" id="318751"/>
    <lineage>
        <taxon>Eukaryota</taxon>
        <taxon>Fungi</taxon>
        <taxon>Dikarya</taxon>
        <taxon>Ascomycota</taxon>
        <taxon>Pezizomycotina</taxon>
        <taxon>Dothideomycetes</taxon>
        <taxon>Pleosporomycetidae</taxon>
        <taxon>Pleosporales</taxon>
        <taxon>Sporormiaceae</taxon>
        <taxon>Westerdykella</taxon>
    </lineage>
</organism>
<dbReference type="OrthoDB" id="5309037at2759"/>
<gene>
    <name evidence="4" type="ORF">EI97DRAFT_426868</name>
</gene>
<dbReference type="EMBL" id="ML986525">
    <property type="protein sequence ID" value="KAF2272193.1"/>
    <property type="molecule type" value="Genomic_DNA"/>
</dbReference>
<keyword evidence="3" id="KW-0812">Transmembrane</keyword>
<protein>
    <recommendedName>
        <fullName evidence="6">C2H2-type domain-containing protein</fullName>
    </recommendedName>
</protein>
<keyword evidence="1" id="KW-0175">Coiled coil</keyword>
<keyword evidence="5" id="KW-1185">Reference proteome</keyword>
<feature type="region of interest" description="Disordered" evidence="2">
    <location>
        <begin position="177"/>
        <end position="199"/>
    </location>
</feature>
<feature type="coiled-coil region" evidence="1">
    <location>
        <begin position="49"/>
        <end position="83"/>
    </location>
</feature>
<evidence type="ECO:0000256" key="2">
    <source>
        <dbReference type="SAM" id="MobiDB-lite"/>
    </source>
</evidence>